<protein>
    <submittedName>
        <fullName evidence="1">Extracellular solute-binding protein</fullName>
    </submittedName>
</protein>
<dbReference type="InterPro" id="IPR006059">
    <property type="entry name" value="SBP"/>
</dbReference>
<dbReference type="Pfam" id="PF01547">
    <property type="entry name" value="SBP_bac_1"/>
    <property type="match status" value="1"/>
</dbReference>
<dbReference type="Proteomes" id="UP001183410">
    <property type="component" value="Unassembled WGS sequence"/>
</dbReference>
<organism evidence="1 2">
    <name type="scientific">Streptomyces chisholmiae</name>
    <dbReference type="NCBI Taxonomy" id="3075540"/>
    <lineage>
        <taxon>Bacteria</taxon>
        <taxon>Bacillati</taxon>
        <taxon>Actinomycetota</taxon>
        <taxon>Actinomycetes</taxon>
        <taxon>Kitasatosporales</taxon>
        <taxon>Streptomycetaceae</taxon>
        <taxon>Streptomyces</taxon>
    </lineage>
</organism>
<dbReference type="PANTHER" id="PTHR43649">
    <property type="entry name" value="ARABINOSE-BINDING PROTEIN-RELATED"/>
    <property type="match status" value="1"/>
</dbReference>
<dbReference type="Gene3D" id="3.40.190.10">
    <property type="entry name" value="Periplasmic binding protein-like II"/>
    <property type="match status" value="1"/>
</dbReference>
<dbReference type="InterPro" id="IPR050490">
    <property type="entry name" value="Bact_solute-bd_prot1"/>
</dbReference>
<dbReference type="EMBL" id="JAVREO010000005">
    <property type="protein sequence ID" value="MDT0266814.1"/>
    <property type="molecule type" value="Genomic_DNA"/>
</dbReference>
<dbReference type="PANTHER" id="PTHR43649:SF14">
    <property type="entry name" value="BLR3389 PROTEIN"/>
    <property type="match status" value="1"/>
</dbReference>
<gene>
    <name evidence="1" type="ORF">RM844_10970</name>
</gene>
<name>A0ABU2JQ10_9ACTN</name>
<evidence type="ECO:0000313" key="1">
    <source>
        <dbReference type="EMBL" id="MDT0266814.1"/>
    </source>
</evidence>
<reference evidence="2" key="1">
    <citation type="submission" date="2023-07" db="EMBL/GenBank/DDBJ databases">
        <title>30 novel species of actinomycetes from the DSMZ collection.</title>
        <authorList>
            <person name="Nouioui I."/>
        </authorList>
    </citation>
    <scope>NUCLEOTIDE SEQUENCE [LARGE SCALE GENOMIC DNA]</scope>
    <source>
        <strain evidence="2">DSM 44915</strain>
    </source>
</reference>
<dbReference type="PROSITE" id="PS51318">
    <property type="entry name" value="TAT"/>
    <property type="match status" value="1"/>
</dbReference>
<evidence type="ECO:0000313" key="2">
    <source>
        <dbReference type="Proteomes" id="UP001183410"/>
    </source>
</evidence>
<keyword evidence="2" id="KW-1185">Reference proteome</keyword>
<dbReference type="RefSeq" id="WP_311666854.1">
    <property type="nucleotide sequence ID" value="NZ_JAVREO010000005.1"/>
</dbReference>
<sequence>MAPDSSTPVRPSRRQLLRGAAGFGALAALGPLAACGSPAALAGGDHRIRFWNLFSGGDGANMRGMLDDFRAAHPGIEVEDTTLAWGDRYYTKLAMAGAGGRAPEVGVLHLGRLGGFAPGRLLDAFDTDLLAAHGVRREDFNTRLWDRATVDGRLYGLPLDIHPSLCYYNRPACESAGLLDERGRLVELAGVDAFLAALDEVRGVIGQSPLGWNALMAGECWWTFLGLYTQTGGEILSADGTEIALDDDRAEEVLALMARLVAEEYAIPGQDLVGYFVNGGGFVLFGNWLTVDFQHAGLDFGAMPYPNLFGVPATQAEAHCLVLPHQRGRGGGANEVAHQLVAWLSRHSLDWARASHVPAYLPVLADPAYLEMEPQAEYRTAMEMAAFDPPAWFFGTSSRGQNEVGHHLSAAAMGTVSPAEGVAGIRSALRRLLDTRNPFGEESAA</sequence>
<comment type="caution">
    <text evidence="1">The sequence shown here is derived from an EMBL/GenBank/DDBJ whole genome shotgun (WGS) entry which is preliminary data.</text>
</comment>
<accession>A0ABU2JQ10</accession>
<proteinExistence type="predicted"/>
<dbReference type="SUPFAM" id="SSF53850">
    <property type="entry name" value="Periplasmic binding protein-like II"/>
    <property type="match status" value="1"/>
</dbReference>
<dbReference type="InterPro" id="IPR006311">
    <property type="entry name" value="TAT_signal"/>
</dbReference>